<dbReference type="SUPFAM" id="SSF49464">
    <property type="entry name" value="Carboxypeptidase regulatory domain-like"/>
    <property type="match status" value="1"/>
</dbReference>
<evidence type="ECO:0000313" key="2">
    <source>
        <dbReference type="EMBL" id="VVD28921.1"/>
    </source>
</evidence>
<keyword evidence="3" id="KW-1185">Reference proteome</keyword>
<evidence type="ECO:0000256" key="1">
    <source>
        <dbReference type="SAM" id="SignalP"/>
    </source>
</evidence>
<dbReference type="KEGG" id="pdio:PDMSB3_2465"/>
<keyword evidence="1" id="KW-0732">Signal</keyword>
<protein>
    <recommendedName>
        <fullName evidence="4">Carboxypeptidase regulatory-like domain-containing protein</fullName>
    </recommendedName>
</protein>
<dbReference type="AlphaFoldDB" id="A0A5Q4YTC5"/>
<sequence length="162" mass="17461">MPLFNPRLLRIGVAFVFLAMSAALAAQTLPEPVSRDGVLYMTGGIGEDDAKAFRALAPRYSLRMTFTAAAGNYLSDVDVTIASASGHAVLDTRTEGPFLFVMLPAGRYRIVAHAGRTEFAKTVDVPRRGGLDLHIVLQERSTGDARMNCPHCRASMHSQSAP</sequence>
<gene>
    <name evidence="2" type="ORF">PDMSB3_2465</name>
</gene>
<reference evidence="2 3" key="1">
    <citation type="submission" date="2019-08" db="EMBL/GenBank/DDBJ databases">
        <authorList>
            <person name="Herpell B J."/>
        </authorList>
    </citation>
    <scope>NUCLEOTIDE SEQUENCE [LARGE SCALE GENOMIC DNA]</scope>
    <source>
        <strain evidence="3">Msb3</strain>
    </source>
</reference>
<name>A0A5Q4YTC5_9BURK</name>
<accession>A0A5Q4YTC5</accession>
<dbReference type="RefSeq" id="WP_007181550.1">
    <property type="nucleotide sequence ID" value="NZ_LR699553.1"/>
</dbReference>
<proteinExistence type="predicted"/>
<evidence type="ECO:0008006" key="4">
    <source>
        <dbReference type="Google" id="ProtNLM"/>
    </source>
</evidence>
<organism evidence="2 3">
    <name type="scientific">Paraburkholderia dioscoreae</name>
    <dbReference type="NCBI Taxonomy" id="2604047"/>
    <lineage>
        <taxon>Bacteria</taxon>
        <taxon>Pseudomonadati</taxon>
        <taxon>Pseudomonadota</taxon>
        <taxon>Betaproteobacteria</taxon>
        <taxon>Burkholderiales</taxon>
        <taxon>Burkholderiaceae</taxon>
        <taxon>Paraburkholderia</taxon>
    </lineage>
</organism>
<dbReference type="Proteomes" id="UP000325811">
    <property type="component" value="Chromosome I"/>
</dbReference>
<dbReference type="EMBL" id="LR699553">
    <property type="protein sequence ID" value="VVD28921.1"/>
    <property type="molecule type" value="Genomic_DNA"/>
</dbReference>
<feature type="chain" id="PRO_5024901848" description="Carboxypeptidase regulatory-like domain-containing protein" evidence="1">
    <location>
        <begin position="26"/>
        <end position="162"/>
    </location>
</feature>
<feature type="signal peptide" evidence="1">
    <location>
        <begin position="1"/>
        <end position="25"/>
    </location>
</feature>
<dbReference type="InterPro" id="IPR008969">
    <property type="entry name" value="CarboxyPept-like_regulatory"/>
</dbReference>
<evidence type="ECO:0000313" key="3">
    <source>
        <dbReference type="Proteomes" id="UP000325811"/>
    </source>
</evidence>